<reference evidence="5" key="1">
    <citation type="submission" date="2020-11" db="EMBL/GenBank/DDBJ databases">
        <authorList>
            <consortium name="DOE Joint Genome Institute"/>
            <person name="Ahrendt S."/>
            <person name="Riley R."/>
            <person name="Andreopoulos W."/>
            <person name="Labutti K."/>
            <person name="Pangilinan J."/>
            <person name="Ruiz-Duenas F.J."/>
            <person name="Barrasa J.M."/>
            <person name="Sanchez-Garcia M."/>
            <person name="Camarero S."/>
            <person name="Miyauchi S."/>
            <person name="Serrano A."/>
            <person name="Linde D."/>
            <person name="Babiker R."/>
            <person name="Drula E."/>
            <person name="Ayuso-Fernandez I."/>
            <person name="Pacheco R."/>
            <person name="Padilla G."/>
            <person name="Ferreira P."/>
            <person name="Barriuso J."/>
            <person name="Kellner H."/>
            <person name="Castanera R."/>
            <person name="Alfaro M."/>
            <person name="Ramirez L."/>
            <person name="Pisabarro A.G."/>
            <person name="Kuo A."/>
            <person name="Tritt A."/>
            <person name="Lipzen A."/>
            <person name="He G."/>
            <person name="Yan M."/>
            <person name="Ng V."/>
            <person name="Cullen D."/>
            <person name="Martin F."/>
            <person name="Rosso M.-N."/>
            <person name="Henrissat B."/>
            <person name="Hibbett D."/>
            <person name="Martinez A.T."/>
            <person name="Grigoriev I.V."/>
        </authorList>
    </citation>
    <scope>NUCLEOTIDE SEQUENCE</scope>
    <source>
        <strain evidence="5">CIRM-BRFM 674</strain>
    </source>
</reference>
<protein>
    <recommendedName>
        <fullName evidence="7">Oxidase ustYa</fullName>
    </recommendedName>
</protein>
<proteinExistence type="inferred from homology"/>
<organism evidence="5 6">
    <name type="scientific">Pholiota conissans</name>
    <dbReference type="NCBI Taxonomy" id="109636"/>
    <lineage>
        <taxon>Eukaryota</taxon>
        <taxon>Fungi</taxon>
        <taxon>Dikarya</taxon>
        <taxon>Basidiomycota</taxon>
        <taxon>Agaricomycotina</taxon>
        <taxon>Agaricomycetes</taxon>
        <taxon>Agaricomycetidae</taxon>
        <taxon>Agaricales</taxon>
        <taxon>Agaricineae</taxon>
        <taxon>Strophariaceae</taxon>
        <taxon>Pholiota</taxon>
    </lineage>
</organism>
<dbReference type="InterPro" id="IPR021765">
    <property type="entry name" value="UstYa-like"/>
</dbReference>
<keyword evidence="6" id="KW-1185">Reference proteome</keyword>
<dbReference type="GO" id="GO:0016491">
    <property type="term" value="F:oxidoreductase activity"/>
    <property type="evidence" value="ECO:0007669"/>
    <property type="project" value="UniProtKB-KW"/>
</dbReference>
<dbReference type="PANTHER" id="PTHR33365:SF11">
    <property type="entry name" value="TAT PATHWAY SIGNAL SEQUENCE"/>
    <property type="match status" value="1"/>
</dbReference>
<evidence type="ECO:0000313" key="6">
    <source>
        <dbReference type="Proteomes" id="UP000807469"/>
    </source>
</evidence>
<dbReference type="PANTHER" id="PTHR33365">
    <property type="entry name" value="YALI0B05434P"/>
    <property type="match status" value="1"/>
</dbReference>
<evidence type="ECO:0000256" key="2">
    <source>
        <dbReference type="ARBA" id="ARBA00023002"/>
    </source>
</evidence>
<dbReference type="Pfam" id="PF11807">
    <property type="entry name" value="UstYa"/>
    <property type="match status" value="1"/>
</dbReference>
<comment type="similarity">
    <text evidence="3">Belongs to the ustYa family.</text>
</comment>
<keyword evidence="4" id="KW-0732">Signal</keyword>
<accession>A0A9P5YVC5</accession>
<dbReference type="AlphaFoldDB" id="A0A9P5YVC5"/>
<dbReference type="GO" id="GO:0043386">
    <property type="term" value="P:mycotoxin biosynthetic process"/>
    <property type="evidence" value="ECO:0007669"/>
    <property type="project" value="InterPro"/>
</dbReference>
<comment type="caution">
    <text evidence="5">The sequence shown here is derived from an EMBL/GenBank/DDBJ whole genome shotgun (WGS) entry which is preliminary data.</text>
</comment>
<sequence>MKPNSQWKLVLSLVILALYQTLDFGMKLHTLRQLCPIIRPETVEYSFIGHDRPNALPLHVKHTAMNAEWLDDRVYGIYADDDWASLIPPDSGFVDLGPNHDMFSLSMYHQLHCLDVLRYGFASAKAGALVYPGNGTSVDHHVSHCLVYLREMILCAADTMLEPADTIVLDKEGKEHLGSTGGNVVHRCRDWTQVRDMVEANTAECMIRLREERRE</sequence>
<evidence type="ECO:0000256" key="4">
    <source>
        <dbReference type="SAM" id="SignalP"/>
    </source>
</evidence>
<gene>
    <name evidence="5" type="ORF">BDN70DRAFT_813382</name>
</gene>
<evidence type="ECO:0000313" key="5">
    <source>
        <dbReference type="EMBL" id="KAF9475811.1"/>
    </source>
</evidence>
<dbReference type="EMBL" id="MU155317">
    <property type="protein sequence ID" value="KAF9475811.1"/>
    <property type="molecule type" value="Genomic_DNA"/>
</dbReference>
<feature type="chain" id="PRO_5040190025" description="Oxidase ustYa" evidence="4">
    <location>
        <begin position="26"/>
        <end position="215"/>
    </location>
</feature>
<comment type="pathway">
    <text evidence="1">Mycotoxin biosynthesis.</text>
</comment>
<keyword evidence="2" id="KW-0560">Oxidoreductase</keyword>
<name>A0A9P5YVC5_9AGAR</name>
<feature type="signal peptide" evidence="4">
    <location>
        <begin position="1"/>
        <end position="25"/>
    </location>
</feature>
<dbReference type="Proteomes" id="UP000807469">
    <property type="component" value="Unassembled WGS sequence"/>
</dbReference>
<evidence type="ECO:0000256" key="1">
    <source>
        <dbReference type="ARBA" id="ARBA00004685"/>
    </source>
</evidence>
<evidence type="ECO:0000256" key="3">
    <source>
        <dbReference type="ARBA" id="ARBA00035112"/>
    </source>
</evidence>
<evidence type="ECO:0008006" key="7">
    <source>
        <dbReference type="Google" id="ProtNLM"/>
    </source>
</evidence>
<dbReference type="OrthoDB" id="3687641at2759"/>